<gene>
    <name evidence="1" type="ORF">C7440_0686</name>
</gene>
<proteinExistence type="predicted"/>
<comment type="caution">
    <text evidence="1">The sequence shown here is derived from an EMBL/GenBank/DDBJ whole genome shotgun (WGS) entry which is preliminary data.</text>
</comment>
<reference evidence="1 2" key="1">
    <citation type="submission" date="2018-04" db="EMBL/GenBank/DDBJ databases">
        <title>Genomic Encyclopedia of Type Strains, Phase IV (KMG-IV): sequencing the most valuable type-strain genomes for metagenomic binning, comparative biology and taxonomic classification.</title>
        <authorList>
            <person name="Goeker M."/>
        </authorList>
    </citation>
    <scope>NUCLEOTIDE SEQUENCE [LARGE SCALE GENOMIC DNA]</scope>
    <source>
        <strain evidence="1 2">DSM 10065</strain>
    </source>
</reference>
<dbReference type="Proteomes" id="UP000246145">
    <property type="component" value="Unassembled WGS sequence"/>
</dbReference>
<protein>
    <submittedName>
        <fullName evidence="1">Uncharacterized protein</fullName>
    </submittedName>
</protein>
<evidence type="ECO:0000313" key="1">
    <source>
        <dbReference type="EMBL" id="PVY68291.1"/>
    </source>
</evidence>
<keyword evidence="2" id="KW-1185">Reference proteome</keyword>
<name>A0A2U1CR64_9BURK</name>
<dbReference type="STRING" id="1231391.GCA_000308195_03252"/>
<organism evidence="1 2">
    <name type="scientific">Pusillimonas noertemannii</name>
    <dbReference type="NCBI Taxonomy" id="305977"/>
    <lineage>
        <taxon>Bacteria</taxon>
        <taxon>Pseudomonadati</taxon>
        <taxon>Pseudomonadota</taxon>
        <taxon>Betaproteobacteria</taxon>
        <taxon>Burkholderiales</taxon>
        <taxon>Alcaligenaceae</taxon>
        <taxon>Pusillimonas</taxon>
    </lineage>
</organism>
<dbReference type="EMBL" id="QEKO01000001">
    <property type="protein sequence ID" value="PVY68291.1"/>
    <property type="molecule type" value="Genomic_DNA"/>
</dbReference>
<evidence type="ECO:0000313" key="2">
    <source>
        <dbReference type="Proteomes" id="UP000246145"/>
    </source>
</evidence>
<accession>A0A2U1CR64</accession>
<dbReference type="AlphaFoldDB" id="A0A2U1CR64"/>
<sequence>MLAMVGLLTGCMNKAPSDQDVEVAIKNLWAGYSWEFSSNFDVASFERLNGWKDGEDYWVEVAYKVKARQPYYEMVADCVEPTAANYNDSAMGQLSMGLSAMMKGFQGTEALDEYAEYLKTNPEPAKMAQARGKYEAQYVNISFLDCVNHFAETSNVFHKGLKAGDELAYSIKFRFKQTEEGWKNL</sequence>